<proteinExistence type="predicted"/>
<feature type="region of interest" description="Disordered" evidence="1">
    <location>
        <begin position="1"/>
        <end position="32"/>
    </location>
</feature>
<evidence type="ECO:0000313" key="2">
    <source>
        <dbReference type="EMBL" id="KKN10310.1"/>
    </source>
</evidence>
<dbReference type="AlphaFoldDB" id="A0A0F9MSQ3"/>
<accession>A0A0F9MSQ3</accession>
<name>A0A0F9MSQ3_9ZZZZ</name>
<sequence>MKRQKKIPPSETLAAVERERERERERESNQPK</sequence>
<gene>
    <name evidence="2" type="ORF">LCGC14_1037930</name>
</gene>
<reference evidence="2" key="1">
    <citation type="journal article" date="2015" name="Nature">
        <title>Complex archaea that bridge the gap between prokaryotes and eukaryotes.</title>
        <authorList>
            <person name="Spang A."/>
            <person name="Saw J.H."/>
            <person name="Jorgensen S.L."/>
            <person name="Zaremba-Niedzwiedzka K."/>
            <person name="Martijn J."/>
            <person name="Lind A.E."/>
            <person name="van Eijk R."/>
            <person name="Schleper C."/>
            <person name="Guy L."/>
            <person name="Ettema T.J."/>
        </authorList>
    </citation>
    <scope>NUCLEOTIDE SEQUENCE</scope>
</reference>
<dbReference type="EMBL" id="LAZR01004256">
    <property type="protein sequence ID" value="KKN10310.1"/>
    <property type="molecule type" value="Genomic_DNA"/>
</dbReference>
<feature type="compositionally biased region" description="Basic and acidic residues" evidence="1">
    <location>
        <begin position="16"/>
        <end position="32"/>
    </location>
</feature>
<organism evidence="2">
    <name type="scientific">marine sediment metagenome</name>
    <dbReference type="NCBI Taxonomy" id="412755"/>
    <lineage>
        <taxon>unclassified sequences</taxon>
        <taxon>metagenomes</taxon>
        <taxon>ecological metagenomes</taxon>
    </lineage>
</organism>
<protein>
    <submittedName>
        <fullName evidence="2">Uncharacterized protein</fullName>
    </submittedName>
</protein>
<comment type="caution">
    <text evidence="2">The sequence shown here is derived from an EMBL/GenBank/DDBJ whole genome shotgun (WGS) entry which is preliminary data.</text>
</comment>
<evidence type="ECO:0000256" key="1">
    <source>
        <dbReference type="SAM" id="MobiDB-lite"/>
    </source>
</evidence>